<dbReference type="InterPro" id="IPR017441">
    <property type="entry name" value="Protein_kinase_ATP_BS"/>
</dbReference>
<dbReference type="EC" id="2.7.11.13" evidence="10"/>
<accession>G0QZ74</accession>
<evidence type="ECO:0000256" key="7">
    <source>
        <dbReference type="PROSITE-ProRule" id="PRU10141"/>
    </source>
</evidence>
<dbReference type="RefSeq" id="XP_004030733.1">
    <property type="nucleotide sequence ID" value="XM_004030685.1"/>
</dbReference>
<keyword evidence="4 7" id="KW-0547">Nucleotide-binding</keyword>
<protein>
    <submittedName>
        <fullName evidence="10">Ph-protein kinase domain protein</fullName>
        <ecNumber evidence="10">2.7.11.13</ecNumber>
    </submittedName>
</protein>
<keyword evidence="3 10" id="KW-0808">Transferase</keyword>
<dbReference type="Gene3D" id="1.10.510.10">
    <property type="entry name" value="Transferase(Phosphotransferase) domain 1"/>
    <property type="match status" value="1"/>
</dbReference>
<dbReference type="InterPro" id="IPR000961">
    <property type="entry name" value="AGC-kinase_C"/>
</dbReference>
<dbReference type="InParanoid" id="G0QZ74"/>
<dbReference type="PANTHER" id="PTHR24351">
    <property type="entry name" value="RIBOSOMAL PROTEIN S6 KINASE"/>
    <property type="match status" value="1"/>
</dbReference>
<dbReference type="OMA" id="GYDKYHV"/>
<dbReference type="InterPro" id="IPR000719">
    <property type="entry name" value="Prot_kinase_dom"/>
</dbReference>
<dbReference type="InterPro" id="IPR011009">
    <property type="entry name" value="Kinase-like_dom_sf"/>
</dbReference>
<dbReference type="InterPro" id="IPR045270">
    <property type="entry name" value="STKc_AGC"/>
</dbReference>
<dbReference type="AlphaFoldDB" id="G0QZ74"/>
<keyword evidence="6 7" id="KW-0067">ATP-binding</keyword>
<evidence type="ECO:0000313" key="10">
    <source>
        <dbReference type="EMBL" id="EGR29497.1"/>
    </source>
</evidence>
<dbReference type="SMART" id="SM00220">
    <property type="entry name" value="S_TKc"/>
    <property type="match status" value="1"/>
</dbReference>
<feature type="non-terminal residue" evidence="10">
    <location>
        <position position="1"/>
    </location>
</feature>
<proteinExistence type="predicted"/>
<dbReference type="GO" id="GO:0004697">
    <property type="term" value="F:diacylglycerol-dependent serine/threonine kinase activity"/>
    <property type="evidence" value="ECO:0007669"/>
    <property type="project" value="UniProtKB-EC"/>
</dbReference>
<evidence type="ECO:0000256" key="3">
    <source>
        <dbReference type="ARBA" id="ARBA00022679"/>
    </source>
</evidence>
<feature type="binding site" evidence="7">
    <location>
        <position position="25"/>
    </location>
    <ligand>
        <name>ATP</name>
        <dbReference type="ChEBI" id="CHEBI:30616"/>
    </ligand>
</feature>
<dbReference type="EMBL" id="GL984139">
    <property type="protein sequence ID" value="EGR29497.1"/>
    <property type="molecule type" value="Genomic_DNA"/>
</dbReference>
<dbReference type="PROSITE" id="PS51285">
    <property type="entry name" value="AGC_KINASE_CTER"/>
    <property type="match status" value="1"/>
</dbReference>
<dbReference type="FunFam" id="1.10.510.10:FF:000008">
    <property type="entry name" value="Non-specific serine/threonine protein kinase"/>
    <property type="match status" value="1"/>
</dbReference>
<keyword evidence="11" id="KW-1185">Reference proteome</keyword>
<gene>
    <name evidence="10" type="ORF">IMG5_154810</name>
</gene>
<dbReference type="PROSITE" id="PS00108">
    <property type="entry name" value="PROTEIN_KINASE_ST"/>
    <property type="match status" value="1"/>
</dbReference>
<dbReference type="Proteomes" id="UP000008983">
    <property type="component" value="Unassembled WGS sequence"/>
</dbReference>
<dbReference type="CDD" id="cd05123">
    <property type="entry name" value="STKc_AGC"/>
    <property type="match status" value="1"/>
</dbReference>
<evidence type="ECO:0000256" key="2">
    <source>
        <dbReference type="ARBA" id="ARBA00022553"/>
    </source>
</evidence>
<dbReference type="InterPro" id="IPR008271">
    <property type="entry name" value="Ser/Thr_kinase_AS"/>
</dbReference>
<dbReference type="GeneID" id="14905591"/>
<dbReference type="STRING" id="857967.G0QZ74"/>
<keyword evidence="2" id="KW-0597">Phosphoprotein</keyword>
<dbReference type="Gene3D" id="3.30.200.20">
    <property type="entry name" value="Phosphorylase Kinase, domain 1"/>
    <property type="match status" value="1"/>
</dbReference>
<sequence length="528" mass="63177">TIGHGAFGKVFLVNKIDTEEIYAMKVYEKMSLFENNILMKVISERKILKDVHSEFIVKLSYAFQAENKIYLLMEFVQGGELHQYLKKLIKFDENKTKFYTAQIILALEILHQNNILYRDLKLENVLLGQDGYIKLTDFGISKEYIKGEDKTNTFCGTPEYMAPEQIQNLGHNKKVDLWQLGILIYEMLCGSTPFKNSSCRNNKEVMFSNIINLNYNFPYFVSNSARGLIQGLLQKEPNNRLSFDQIKQQKFFENFDWESLKKKKIEPEYKPPPRTPIDLRNINQQAIQQSIVIDKYQDKNKEEANKQLVGFSYYQEMYLMLGTLFFGSTSYLVLRYQKEKNLNIHQQVKQFVQWKEILKQLNQQVIHWTLKSVQKVYLINKEIKQIYYLLQLDQKVTYILMQQQVVKNQKTQKIHKKRWNTIYLIMIYKHSQLKQKNQKNNKRLSYQINKFQKIQNFGKWNFQQLIWQILQESQCRIILGKYQKIIINSKKRNKKQIRIGGNNTSKNNTRFIKGIQLQKYKFKYERYQ</sequence>
<feature type="domain" description="AGC-kinase C-terminal" evidence="9">
    <location>
        <begin position="253"/>
        <end position="323"/>
    </location>
</feature>
<dbReference type="GO" id="GO:0005524">
    <property type="term" value="F:ATP binding"/>
    <property type="evidence" value="ECO:0007669"/>
    <property type="project" value="UniProtKB-UniRule"/>
</dbReference>
<evidence type="ECO:0000256" key="6">
    <source>
        <dbReference type="ARBA" id="ARBA00022840"/>
    </source>
</evidence>
<evidence type="ECO:0000259" key="8">
    <source>
        <dbReference type="PROSITE" id="PS50011"/>
    </source>
</evidence>
<dbReference type="Pfam" id="PF00069">
    <property type="entry name" value="Pkinase"/>
    <property type="match status" value="1"/>
</dbReference>
<evidence type="ECO:0000313" key="11">
    <source>
        <dbReference type="Proteomes" id="UP000008983"/>
    </source>
</evidence>
<feature type="domain" description="Protein kinase" evidence="8">
    <location>
        <begin position="1"/>
        <end position="252"/>
    </location>
</feature>
<reference evidence="10 11" key="1">
    <citation type="submission" date="2011-07" db="EMBL/GenBank/DDBJ databases">
        <authorList>
            <person name="Coyne R."/>
            <person name="Brami D."/>
            <person name="Johnson J."/>
            <person name="Hostetler J."/>
            <person name="Hannick L."/>
            <person name="Clark T."/>
            <person name="Cassidy-Hanley D."/>
            <person name="Inman J."/>
        </authorList>
    </citation>
    <scope>NUCLEOTIDE SEQUENCE [LARGE SCALE GENOMIC DNA]</scope>
    <source>
        <strain evidence="10 11">G5</strain>
    </source>
</reference>
<evidence type="ECO:0000256" key="5">
    <source>
        <dbReference type="ARBA" id="ARBA00022777"/>
    </source>
</evidence>
<name>G0QZ74_ICHMU</name>
<evidence type="ECO:0000256" key="1">
    <source>
        <dbReference type="ARBA" id="ARBA00022527"/>
    </source>
</evidence>
<keyword evidence="5 10" id="KW-0418">Kinase</keyword>
<dbReference type="eggNOG" id="KOG0603">
    <property type="taxonomic scope" value="Eukaryota"/>
</dbReference>
<evidence type="ECO:0000256" key="4">
    <source>
        <dbReference type="ARBA" id="ARBA00022741"/>
    </source>
</evidence>
<dbReference type="PROSITE" id="PS50011">
    <property type="entry name" value="PROTEIN_KINASE_DOM"/>
    <property type="match status" value="1"/>
</dbReference>
<organism evidence="10 11">
    <name type="scientific">Ichthyophthirius multifiliis</name>
    <name type="common">White spot disease agent</name>
    <name type="synonym">Ich</name>
    <dbReference type="NCBI Taxonomy" id="5932"/>
    <lineage>
        <taxon>Eukaryota</taxon>
        <taxon>Sar</taxon>
        <taxon>Alveolata</taxon>
        <taxon>Ciliophora</taxon>
        <taxon>Intramacronucleata</taxon>
        <taxon>Oligohymenophorea</taxon>
        <taxon>Hymenostomatida</taxon>
        <taxon>Ophryoglenina</taxon>
        <taxon>Ichthyophthirius</taxon>
    </lineage>
</organism>
<evidence type="ECO:0000259" key="9">
    <source>
        <dbReference type="PROSITE" id="PS51285"/>
    </source>
</evidence>
<keyword evidence="1" id="KW-0723">Serine/threonine-protein kinase</keyword>
<dbReference type="SUPFAM" id="SSF56112">
    <property type="entry name" value="Protein kinase-like (PK-like)"/>
    <property type="match status" value="1"/>
</dbReference>
<dbReference type="PROSITE" id="PS00107">
    <property type="entry name" value="PROTEIN_KINASE_ATP"/>
    <property type="match status" value="1"/>
</dbReference>